<dbReference type="HOGENOM" id="CLU_032740_0_0_1"/>
<evidence type="ECO:0000313" key="4">
    <source>
        <dbReference type="EMBL" id="ETW81818.1"/>
    </source>
</evidence>
<feature type="region of interest" description="Disordered" evidence="2">
    <location>
        <begin position="1"/>
        <end position="40"/>
    </location>
</feature>
<dbReference type="EMBL" id="KI925458">
    <property type="protein sequence ID" value="ETW81818.1"/>
    <property type="molecule type" value="Genomic_DNA"/>
</dbReference>
<dbReference type="InParanoid" id="W4K7Q6"/>
<organism evidence="4 5">
    <name type="scientific">Heterobasidion irregulare (strain TC 32-1)</name>
    <dbReference type="NCBI Taxonomy" id="747525"/>
    <lineage>
        <taxon>Eukaryota</taxon>
        <taxon>Fungi</taxon>
        <taxon>Dikarya</taxon>
        <taxon>Basidiomycota</taxon>
        <taxon>Agaricomycotina</taxon>
        <taxon>Agaricomycetes</taxon>
        <taxon>Russulales</taxon>
        <taxon>Bondarzewiaceae</taxon>
        <taxon>Heterobasidion</taxon>
        <taxon>Heterobasidion annosum species complex</taxon>
    </lineage>
</organism>
<evidence type="ECO:0000313" key="5">
    <source>
        <dbReference type="Proteomes" id="UP000030671"/>
    </source>
</evidence>
<dbReference type="OrthoDB" id="9909311at2759"/>
<dbReference type="PROSITE" id="PS51253">
    <property type="entry name" value="HTH_CENPB"/>
    <property type="match status" value="1"/>
</dbReference>
<dbReference type="RefSeq" id="XP_009546419.1">
    <property type="nucleotide sequence ID" value="XM_009548124.1"/>
</dbReference>
<feature type="compositionally biased region" description="Polar residues" evidence="2">
    <location>
        <begin position="1"/>
        <end position="26"/>
    </location>
</feature>
<dbReference type="Proteomes" id="UP000030671">
    <property type="component" value="Unassembled WGS sequence"/>
</dbReference>
<dbReference type="PANTHER" id="PTHR19303">
    <property type="entry name" value="TRANSPOSON"/>
    <property type="match status" value="1"/>
</dbReference>
<dbReference type="InterPro" id="IPR009057">
    <property type="entry name" value="Homeodomain-like_sf"/>
</dbReference>
<dbReference type="SMART" id="SM00674">
    <property type="entry name" value="CENPB"/>
    <property type="match status" value="1"/>
</dbReference>
<name>W4K7Q6_HETIT</name>
<protein>
    <recommendedName>
        <fullName evidence="3">HTH CENPB-type domain-containing protein</fullName>
    </recommendedName>
</protein>
<dbReference type="InterPro" id="IPR006600">
    <property type="entry name" value="HTH_CenpB_DNA-bd_dom"/>
</dbReference>
<keyword evidence="1" id="KW-0238">DNA-binding</keyword>
<evidence type="ECO:0000259" key="3">
    <source>
        <dbReference type="PROSITE" id="PS51253"/>
    </source>
</evidence>
<dbReference type="KEGG" id="hir:HETIRDRAFT_475336"/>
<accession>W4K7Q6</accession>
<evidence type="ECO:0000256" key="2">
    <source>
        <dbReference type="SAM" id="MobiDB-lite"/>
    </source>
</evidence>
<dbReference type="AlphaFoldDB" id="W4K7Q6"/>
<proteinExistence type="predicted"/>
<feature type="compositionally biased region" description="Low complexity" evidence="2">
    <location>
        <begin position="305"/>
        <end position="318"/>
    </location>
</feature>
<dbReference type="GO" id="GO:0005634">
    <property type="term" value="C:nucleus"/>
    <property type="evidence" value="ECO:0007669"/>
    <property type="project" value="TreeGrafter"/>
</dbReference>
<reference evidence="4 5" key="1">
    <citation type="journal article" date="2012" name="New Phytol.">
        <title>Insight into trade-off between wood decay and parasitism from the genome of a fungal forest pathogen.</title>
        <authorList>
            <person name="Olson A."/>
            <person name="Aerts A."/>
            <person name="Asiegbu F."/>
            <person name="Belbahri L."/>
            <person name="Bouzid O."/>
            <person name="Broberg A."/>
            <person name="Canback B."/>
            <person name="Coutinho P.M."/>
            <person name="Cullen D."/>
            <person name="Dalman K."/>
            <person name="Deflorio G."/>
            <person name="van Diepen L.T."/>
            <person name="Dunand C."/>
            <person name="Duplessis S."/>
            <person name="Durling M."/>
            <person name="Gonthier P."/>
            <person name="Grimwood J."/>
            <person name="Fossdal C.G."/>
            <person name="Hansson D."/>
            <person name="Henrissat B."/>
            <person name="Hietala A."/>
            <person name="Himmelstrand K."/>
            <person name="Hoffmeister D."/>
            <person name="Hogberg N."/>
            <person name="James T.Y."/>
            <person name="Karlsson M."/>
            <person name="Kohler A."/>
            <person name="Kues U."/>
            <person name="Lee Y.H."/>
            <person name="Lin Y.C."/>
            <person name="Lind M."/>
            <person name="Lindquist E."/>
            <person name="Lombard V."/>
            <person name="Lucas S."/>
            <person name="Lunden K."/>
            <person name="Morin E."/>
            <person name="Murat C."/>
            <person name="Park J."/>
            <person name="Raffaello T."/>
            <person name="Rouze P."/>
            <person name="Salamov A."/>
            <person name="Schmutz J."/>
            <person name="Solheim H."/>
            <person name="Stahlberg J."/>
            <person name="Velez H."/>
            <person name="de Vries R.P."/>
            <person name="Wiebenga A."/>
            <person name="Woodward S."/>
            <person name="Yakovlev I."/>
            <person name="Garbelotto M."/>
            <person name="Martin F."/>
            <person name="Grigoriev I.V."/>
            <person name="Stenlid J."/>
        </authorList>
    </citation>
    <scope>NUCLEOTIDE SEQUENCE [LARGE SCALE GENOMIC DNA]</scope>
    <source>
        <strain evidence="4 5">TC 32-1</strain>
    </source>
</reference>
<feature type="domain" description="HTH CENPB-type" evidence="3">
    <location>
        <begin position="95"/>
        <end position="168"/>
    </location>
</feature>
<dbReference type="GO" id="GO:0003677">
    <property type="term" value="F:DNA binding"/>
    <property type="evidence" value="ECO:0007669"/>
    <property type="project" value="UniProtKB-KW"/>
</dbReference>
<dbReference type="InterPro" id="IPR050863">
    <property type="entry name" value="CenT-Element_Derived"/>
</dbReference>
<dbReference type="eggNOG" id="ENOG502QQS7">
    <property type="taxonomic scope" value="Eukaryota"/>
</dbReference>
<dbReference type="PANTHER" id="PTHR19303:SF70">
    <property type="entry name" value="HTH CENPB-TYPE DOMAIN-CONTAINING PROTEIN"/>
    <property type="match status" value="1"/>
</dbReference>
<dbReference type="SUPFAM" id="SSF46689">
    <property type="entry name" value="Homeodomain-like"/>
    <property type="match status" value="2"/>
</dbReference>
<dbReference type="Pfam" id="PF03221">
    <property type="entry name" value="HTH_Tnp_Tc5"/>
    <property type="match status" value="1"/>
</dbReference>
<feature type="region of interest" description="Disordered" evidence="2">
    <location>
        <begin position="220"/>
        <end position="252"/>
    </location>
</feature>
<sequence length="436" mass="48478">MTTAASSTSGHNPQQFSGSPPDNLSPTAPKMDANKPRKQRLYNVDRKAICVYHKENPTMRQEDIALKYGVERSTISKILKQKQKWLNVPDGEEVLVAKQRPSKFPEIEAELVKWLFECKDRRVVLSDCLIRSKAREVARQMEISDDKFKASSGWVENFKNRHGIRKGVWEGNGRNAQVIRAQGGSALHEDEDEEPHPTLADYIYQHNLYDLDETLKPVRRSHKQSVPSGIPAESRVRENDSENPETDAIGANLGSHQDIDEARQAMEATTAQSLGHIHSPEHIQSPVVENPSTAQAHLDVDNSFSSVSTHLSDSLSHSQHMESPQVHVSTSSPAILSRFPDSSDVSMHIESSAQAAQTSPLQYFDMYPPPPGPQLSIPEYADTLGSLDKVMRFVDAQPQGFLRQDDHQALTRIKLAVLAMGSRGGPPPDLEAPQEL</sequence>
<gene>
    <name evidence="4" type="ORF">HETIRDRAFT_475336</name>
</gene>
<keyword evidence="5" id="KW-1185">Reference proteome</keyword>
<feature type="region of interest" description="Disordered" evidence="2">
    <location>
        <begin position="305"/>
        <end position="339"/>
    </location>
</feature>
<dbReference type="Gene3D" id="1.10.10.60">
    <property type="entry name" value="Homeodomain-like"/>
    <property type="match status" value="2"/>
</dbReference>
<dbReference type="GeneID" id="20677621"/>
<evidence type="ECO:0000256" key="1">
    <source>
        <dbReference type="ARBA" id="ARBA00023125"/>
    </source>
</evidence>